<reference evidence="2" key="1">
    <citation type="submission" date="2022-11" db="UniProtKB">
        <authorList>
            <consortium name="WormBaseParasite"/>
        </authorList>
    </citation>
    <scope>IDENTIFICATION</scope>
</reference>
<evidence type="ECO:0000313" key="2">
    <source>
        <dbReference type="WBParaSite" id="JU765_v2.g18505.t2"/>
    </source>
</evidence>
<proteinExistence type="predicted"/>
<dbReference type="WBParaSite" id="JU765_v2.g18505.t2">
    <property type="protein sequence ID" value="JU765_v2.g18505.t2"/>
    <property type="gene ID" value="JU765_v2.g18505"/>
</dbReference>
<evidence type="ECO:0000313" key="1">
    <source>
        <dbReference type="Proteomes" id="UP000887576"/>
    </source>
</evidence>
<organism evidence="1 2">
    <name type="scientific">Panagrolaimus sp. JU765</name>
    <dbReference type="NCBI Taxonomy" id="591449"/>
    <lineage>
        <taxon>Eukaryota</taxon>
        <taxon>Metazoa</taxon>
        <taxon>Ecdysozoa</taxon>
        <taxon>Nematoda</taxon>
        <taxon>Chromadorea</taxon>
        <taxon>Rhabditida</taxon>
        <taxon>Tylenchina</taxon>
        <taxon>Panagrolaimomorpha</taxon>
        <taxon>Panagrolaimoidea</taxon>
        <taxon>Panagrolaimidae</taxon>
        <taxon>Panagrolaimus</taxon>
    </lineage>
</organism>
<name>A0AC34QQE0_9BILA</name>
<dbReference type="Proteomes" id="UP000887576">
    <property type="component" value="Unplaced"/>
</dbReference>
<protein>
    <submittedName>
        <fullName evidence="2">Carboxylic ester hydrolase</fullName>
    </submittedName>
</protein>
<accession>A0AC34QQE0</accession>
<sequence>MQLFQFVVDTILKFGCFFCQNAPPHPTVSTKYGVVEGYGLETSFGFEADVFLGIPFAKPPTGDLRYEKPVAPEPWKTPLSAKQFRSRCVTYPTYDPLESEDCLYLNIIRPTKLSNTGYPVIFWIHGGDFITATVENLLSRGIVFVSTNYRLGPFGFYSTGNDFAPGNYGLWDQLQALNFTREIIADFGGNPDQITILGESAGGASVSWLTLNADSSNLFAHAVSLSGSHQSVWANGDGTVESSKKMNRVLGCDKVEDLKKCLQKASVEDILKAARSFMPPRGLQVDIPDFSYFNPRIDGDFVDAVDFKDAIKRAPKRAGFIGIDSQEDISFAIDRSSTNFSKYLPLPTYKLQNFREDNFTEAVAAVLGTEDAFGSKKGAATKAILDFYGKNTNYRRNFFLQTYVQIFPSNLPKMKADAGHEMYFYRHSFVAEEYKDPMIDGARHGSELMHIFTMPPQNGSESRRIAQKTFVDLIISFAKYGKPVTSDFAVPAAMADKVPFVDISGNPRLGKDLWPDRVAFWDKLAQDYGFDWPSGQIPE</sequence>